<comment type="caution">
    <text evidence="1">The sequence shown here is derived from an EMBL/GenBank/DDBJ whole genome shotgun (WGS) entry which is preliminary data.</text>
</comment>
<name>A0ACC1QV30_9HYPO</name>
<dbReference type="EMBL" id="JANAKD010000655">
    <property type="protein sequence ID" value="KAJ3491208.1"/>
    <property type="molecule type" value="Genomic_DNA"/>
</dbReference>
<reference evidence="1" key="1">
    <citation type="submission" date="2022-07" db="EMBL/GenBank/DDBJ databases">
        <title>Genome Sequence of Lecanicillium saksenae.</title>
        <authorList>
            <person name="Buettner E."/>
        </authorList>
    </citation>
    <scope>NUCLEOTIDE SEQUENCE</scope>
    <source>
        <strain evidence="1">VT-O1</strain>
    </source>
</reference>
<evidence type="ECO:0000313" key="2">
    <source>
        <dbReference type="Proteomes" id="UP001148737"/>
    </source>
</evidence>
<sequence>MRIGTIASNITEAAPPVRRVSNRRERRKQYKRPPLASNATASEISEAGEVVEKALRESAKRNALRLANPLRNNYNLHPGTKVRQSDDITPSLVAITDEIARVAALISEVEVRESTGNYSNIATAPAFIGLGVLSTDKYTGAGAGADGLDDESYINTANFYRQIRNLRIDITATRPSQNVIYIHYQVTQATSIQNVELIAKSDAILVYKIPKKRSRSPGGAGGSAGHIGSVSVIDSSFEDVDTAIIIEPPSSKPGVGSTGVVVENVAFHGVGKAVADTSGATLLAASPQVDLWALGPTYKKGRTREFSMGQNISGFSHNKSLIGKSGSFFERAKPQYQDRSLADFVHIKDFGAKGDGVIDDTAAF</sequence>
<keyword evidence="2" id="KW-1185">Reference proteome</keyword>
<accession>A0ACC1QV30</accession>
<gene>
    <name evidence="1" type="ORF">NLG97_g5635</name>
</gene>
<organism evidence="1 2">
    <name type="scientific">Lecanicillium saksenae</name>
    <dbReference type="NCBI Taxonomy" id="468837"/>
    <lineage>
        <taxon>Eukaryota</taxon>
        <taxon>Fungi</taxon>
        <taxon>Dikarya</taxon>
        <taxon>Ascomycota</taxon>
        <taxon>Pezizomycotina</taxon>
        <taxon>Sordariomycetes</taxon>
        <taxon>Hypocreomycetidae</taxon>
        <taxon>Hypocreales</taxon>
        <taxon>Cordycipitaceae</taxon>
        <taxon>Lecanicillium</taxon>
    </lineage>
</organism>
<protein>
    <submittedName>
        <fullName evidence="1">Uncharacterized protein</fullName>
    </submittedName>
</protein>
<evidence type="ECO:0000313" key="1">
    <source>
        <dbReference type="EMBL" id="KAJ3491208.1"/>
    </source>
</evidence>
<proteinExistence type="predicted"/>
<dbReference type="Proteomes" id="UP001148737">
    <property type="component" value="Unassembled WGS sequence"/>
</dbReference>